<dbReference type="Proteomes" id="UP000785679">
    <property type="component" value="Unassembled WGS sequence"/>
</dbReference>
<feature type="compositionally biased region" description="Basic and acidic residues" evidence="1">
    <location>
        <begin position="133"/>
        <end position="152"/>
    </location>
</feature>
<organism evidence="2 3">
    <name type="scientific">Halteria grandinella</name>
    <dbReference type="NCBI Taxonomy" id="5974"/>
    <lineage>
        <taxon>Eukaryota</taxon>
        <taxon>Sar</taxon>
        <taxon>Alveolata</taxon>
        <taxon>Ciliophora</taxon>
        <taxon>Intramacronucleata</taxon>
        <taxon>Spirotrichea</taxon>
        <taxon>Stichotrichia</taxon>
        <taxon>Sporadotrichida</taxon>
        <taxon>Halteriidae</taxon>
        <taxon>Halteria</taxon>
    </lineage>
</organism>
<accession>A0A8J8NMN2</accession>
<reference evidence="2" key="1">
    <citation type="submission" date="2019-06" db="EMBL/GenBank/DDBJ databases">
        <authorList>
            <person name="Zheng W."/>
        </authorList>
    </citation>
    <scope>NUCLEOTIDE SEQUENCE</scope>
    <source>
        <strain evidence="2">QDHG01</strain>
    </source>
</reference>
<evidence type="ECO:0000256" key="1">
    <source>
        <dbReference type="SAM" id="MobiDB-lite"/>
    </source>
</evidence>
<feature type="region of interest" description="Disordered" evidence="1">
    <location>
        <begin position="125"/>
        <end position="152"/>
    </location>
</feature>
<sequence>MNLLGSSLQAKTLAQREAMEEQRIEDEDQVFSLGQIQHSHEVTCSLLHQHLKFILPRPSAALVSLSLSHYPPRSFSAHLSEQQKVPTRLQNPALTCQLHLYHCSSSRPCIWKRISISHKVATTQESLEPSKPVIDRRHEEEPRYSVHPCTSDHERLSPLPEGQHSALCPPWWSPCCSTVQKTLLLSL</sequence>
<gene>
    <name evidence="2" type="ORF">FGO68_gene6437</name>
</gene>
<proteinExistence type="predicted"/>
<name>A0A8J8NMN2_HALGN</name>
<evidence type="ECO:0000313" key="3">
    <source>
        <dbReference type="Proteomes" id="UP000785679"/>
    </source>
</evidence>
<protein>
    <submittedName>
        <fullName evidence="2">Uncharacterized protein</fullName>
    </submittedName>
</protein>
<dbReference type="EMBL" id="RRYP01010414">
    <property type="protein sequence ID" value="TNV78397.1"/>
    <property type="molecule type" value="Genomic_DNA"/>
</dbReference>
<comment type="caution">
    <text evidence="2">The sequence shown here is derived from an EMBL/GenBank/DDBJ whole genome shotgun (WGS) entry which is preliminary data.</text>
</comment>
<evidence type="ECO:0000313" key="2">
    <source>
        <dbReference type="EMBL" id="TNV78397.1"/>
    </source>
</evidence>
<dbReference type="AlphaFoldDB" id="A0A8J8NMN2"/>
<keyword evidence="3" id="KW-1185">Reference proteome</keyword>